<keyword evidence="3 6" id="KW-0812">Transmembrane</keyword>
<keyword evidence="5 6" id="KW-0472">Membrane</keyword>
<organism evidence="7 8">
    <name type="scientific">Galdieria yellowstonensis</name>
    <dbReference type="NCBI Taxonomy" id="3028027"/>
    <lineage>
        <taxon>Eukaryota</taxon>
        <taxon>Rhodophyta</taxon>
        <taxon>Bangiophyceae</taxon>
        <taxon>Galdieriales</taxon>
        <taxon>Galdieriaceae</taxon>
        <taxon>Galdieria</taxon>
    </lineage>
</organism>
<evidence type="ECO:0000256" key="2">
    <source>
        <dbReference type="ARBA" id="ARBA00022448"/>
    </source>
</evidence>
<dbReference type="Gene3D" id="1.20.1250.20">
    <property type="entry name" value="MFS general substrate transporter like domains"/>
    <property type="match status" value="1"/>
</dbReference>
<comment type="caution">
    <text evidence="7">The sequence shown here is derived from an EMBL/GenBank/DDBJ whole genome shotgun (WGS) entry which is preliminary data.</text>
</comment>
<evidence type="ECO:0000256" key="3">
    <source>
        <dbReference type="ARBA" id="ARBA00022692"/>
    </source>
</evidence>
<feature type="transmembrane region" description="Helical" evidence="6">
    <location>
        <begin position="384"/>
        <end position="415"/>
    </location>
</feature>
<dbReference type="GO" id="GO:0016020">
    <property type="term" value="C:membrane"/>
    <property type="evidence" value="ECO:0007669"/>
    <property type="project" value="UniProtKB-SubCell"/>
</dbReference>
<feature type="transmembrane region" description="Helical" evidence="6">
    <location>
        <begin position="467"/>
        <end position="489"/>
    </location>
</feature>
<dbReference type="InterPro" id="IPR036259">
    <property type="entry name" value="MFS_trans_sf"/>
</dbReference>
<keyword evidence="4 6" id="KW-1133">Transmembrane helix</keyword>
<gene>
    <name evidence="7" type="ORF">GAYE_SCF13G3402</name>
</gene>
<dbReference type="SUPFAM" id="SSF103473">
    <property type="entry name" value="MFS general substrate transporter"/>
    <property type="match status" value="1"/>
</dbReference>
<dbReference type="PANTHER" id="PTHR19432:SF35">
    <property type="entry name" value="SOLUTE CARRIER FAMILY 45 MEMBER 3 ISOFORM X1"/>
    <property type="match status" value="1"/>
</dbReference>
<evidence type="ECO:0000256" key="1">
    <source>
        <dbReference type="ARBA" id="ARBA00004141"/>
    </source>
</evidence>
<name>A0AAV9IDU4_9RHOD</name>
<evidence type="ECO:0000256" key="6">
    <source>
        <dbReference type="SAM" id="Phobius"/>
    </source>
</evidence>
<feature type="transmembrane region" description="Helical" evidence="6">
    <location>
        <begin position="435"/>
        <end position="455"/>
    </location>
</feature>
<evidence type="ECO:0000313" key="8">
    <source>
        <dbReference type="Proteomes" id="UP001300502"/>
    </source>
</evidence>
<dbReference type="EMBL" id="JANCYU010000031">
    <property type="protein sequence ID" value="KAK4525494.1"/>
    <property type="molecule type" value="Genomic_DNA"/>
</dbReference>
<evidence type="ECO:0000256" key="4">
    <source>
        <dbReference type="ARBA" id="ARBA00022989"/>
    </source>
</evidence>
<keyword evidence="8" id="KW-1185">Reference proteome</keyword>
<feature type="transmembrane region" description="Helical" evidence="6">
    <location>
        <begin position="262"/>
        <end position="284"/>
    </location>
</feature>
<dbReference type="PANTHER" id="PTHR19432">
    <property type="entry name" value="SUGAR TRANSPORTER"/>
    <property type="match status" value="1"/>
</dbReference>
<sequence length="504" mass="54138">MNLSEKAPLVSDSSETLDSIPYTSLKSADEDYKNSKRNVEKPDKTTLELLGLTSSLAAVQFSYAIEFAFGTPWFRERGVSYAVIPFIWLAGPFSGFIVQPVIGVWSDRCRHPWGKRRPFIFTGALLIVFGMLILSTADPLGSLFGEGNVCHSPVEGIEPHCTITVTLGVLGLWILNIAINVVQGPARAIVADLVNTEQQTKANSILTGVMGLSNLFGNLLGRFVPAQVPVFGTNFRFLFSLGMILVPLSVLPTLLLGQERPLGRHLASMASSTSGILGVFIDVWRSFISMPKEMSKVSLVYFLSWAAFSPFQFYTTDWMGKSVMHGDPQKATGSLQRTAYEEGVRIGALALAGLSLVMTLFSTVQTFFVELLGVRKVYGMSQAFFGLLCLIPILVNLNAVWAVILVSLLGIHFSIFNALPFALVASVLDGANTGLYMGVLNAACVVAQVVGNFAAGGASDIFGKGDISFGMAVGALFSVVAVLLIPLMAEPYSASPAYQTATQA</sequence>
<evidence type="ECO:0000256" key="5">
    <source>
        <dbReference type="ARBA" id="ARBA00023136"/>
    </source>
</evidence>
<dbReference type="GO" id="GO:0008506">
    <property type="term" value="F:sucrose:proton symporter activity"/>
    <property type="evidence" value="ECO:0007669"/>
    <property type="project" value="TreeGrafter"/>
</dbReference>
<feature type="transmembrane region" description="Helical" evidence="6">
    <location>
        <begin position="296"/>
        <end position="314"/>
    </location>
</feature>
<feature type="transmembrane region" description="Helical" evidence="6">
    <location>
        <begin position="237"/>
        <end position="256"/>
    </location>
</feature>
<feature type="transmembrane region" description="Helical" evidence="6">
    <location>
        <begin position="346"/>
        <end position="372"/>
    </location>
</feature>
<evidence type="ECO:0000313" key="7">
    <source>
        <dbReference type="EMBL" id="KAK4525494.1"/>
    </source>
</evidence>
<feature type="transmembrane region" description="Helical" evidence="6">
    <location>
        <begin position="46"/>
        <end position="65"/>
    </location>
</feature>
<feature type="transmembrane region" description="Helical" evidence="6">
    <location>
        <begin position="157"/>
        <end position="179"/>
    </location>
</feature>
<dbReference type="AlphaFoldDB" id="A0AAV9IDU4"/>
<protein>
    <submittedName>
        <fullName evidence="7">Uncharacterized protein</fullName>
    </submittedName>
</protein>
<accession>A0AAV9IDU4</accession>
<reference evidence="7 8" key="1">
    <citation type="submission" date="2022-07" db="EMBL/GenBank/DDBJ databases">
        <title>Genome-wide signatures of adaptation to extreme environments.</title>
        <authorList>
            <person name="Cho C.H."/>
            <person name="Yoon H.S."/>
        </authorList>
    </citation>
    <scope>NUCLEOTIDE SEQUENCE [LARGE SCALE GENOMIC DNA]</scope>
    <source>
        <strain evidence="7 8">108.79 E11</strain>
    </source>
</reference>
<proteinExistence type="predicted"/>
<comment type="subcellular location">
    <subcellularLocation>
        <location evidence="1">Membrane</location>
        <topology evidence="1">Multi-pass membrane protein</topology>
    </subcellularLocation>
</comment>
<keyword evidence="2" id="KW-0813">Transport</keyword>
<feature type="transmembrane region" description="Helical" evidence="6">
    <location>
        <begin position="118"/>
        <end position="137"/>
    </location>
</feature>
<dbReference type="Proteomes" id="UP001300502">
    <property type="component" value="Unassembled WGS sequence"/>
</dbReference>
<feature type="transmembrane region" description="Helical" evidence="6">
    <location>
        <begin position="85"/>
        <end position="106"/>
    </location>
</feature>